<proteinExistence type="predicted"/>
<dbReference type="EMBL" id="BART01016633">
    <property type="protein sequence ID" value="GAG84210.1"/>
    <property type="molecule type" value="Genomic_DNA"/>
</dbReference>
<evidence type="ECO:0000313" key="2">
    <source>
        <dbReference type="EMBL" id="GAG84210.1"/>
    </source>
</evidence>
<name>X1AN97_9ZZZZ</name>
<sequence>YSKLMNEHKDKVVELSFYDNPEQGAGRYTSPEDGKVLIKDVEYYRKTYSGVFDNIKSDTVYSIAGLPKCFSFIADGNISNFGCDRTAWLDKFEKDKAITPRGKSQNLLMIDSGSTDMFFQFGLLEKLRDKTCKPYYEGDIGYTLDGKGYVYDTWFENGGQNSILSWWGVLKNARPFQGHNYVVGCDISKGTSTTNSVAAVLNVNTNEIEGLLVTPYLSMTDFAEKSVALCEWVGGNNSPLLIWEENGAPDFLKRVDELGYYNMFVKEDKSGKKNKSGNKYGWRSTSGPNGTKLEVMNGLDSA</sequence>
<organism evidence="2">
    <name type="scientific">marine sediment metagenome</name>
    <dbReference type="NCBI Taxonomy" id="412755"/>
    <lineage>
        <taxon>unclassified sequences</taxon>
        <taxon>metagenomes</taxon>
        <taxon>ecological metagenomes</taxon>
    </lineage>
</organism>
<comment type="caution">
    <text evidence="2">The sequence shown here is derived from an EMBL/GenBank/DDBJ whole genome shotgun (WGS) entry which is preliminary data.</text>
</comment>
<protein>
    <submittedName>
        <fullName evidence="2">Uncharacterized protein</fullName>
    </submittedName>
</protein>
<dbReference type="Gene3D" id="3.30.420.240">
    <property type="match status" value="1"/>
</dbReference>
<reference evidence="2" key="1">
    <citation type="journal article" date="2014" name="Front. Microbiol.">
        <title>High frequency of phylogenetically diverse reductive dehalogenase-homologous genes in deep subseafloor sedimentary metagenomes.</title>
        <authorList>
            <person name="Kawai M."/>
            <person name="Futagami T."/>
            <person name="Toyoda A."/>
            <person name="Takaki Y."/>
            <person name="Nishi S."/>
            <person name="Hori S."/>
            <person name="Arai W."/>
            <person name="Tsubouchi T."/>
            <person name="Morono Y."/>
            <person name="Uchiyama I."/>
            <person name="Ito T."/>
            <person name="Fujiyama A."/>
            <person name="Inagaki F."/>
            <person name="Takami H."/>
        </authorList>
    </citation>
    <scope>NUCLEOTIDE SEQUENCE</scope>
    <source>
        <strain evidence="2">Expedition CK06-06</strain>
    </source>
</reference>
<gene>
    <name evidence="2" type="ORF">S01H4_31930</name>
</gene>
<evidence type="ECO:0000256" key="1">
    <source>
        <dbReference type="SAM" id="MobiDB-lite"/>
    </source>
</evidence>
<dbReference type="AlphaFoldDB" id="X1AN97"/>
<feature type="non-terminal residue" evidence="2">
    <location>
        <position position="302"/>
    </location>
</feature>
<feature type="region of interest" description="Disordered" evidence="1">
    <location>
        <begin position="270"/>
        <end position="302"/>
    </location>
</feature>
<feature type="non-terminal residue" evidence="2">
    <location>
        <position position="1"/>
    </location>
</feature>
<accession>X1AN97</accession>